<protein>
    <submittedName>
        <fullName evidence="1">Uncharacterized protein</fullName>
    </submittedName>
</protein>
<evidence type="ECO:0000313" key="1">
    <source>
        <dbReference type="EMBL" id="AZV42857.1"/>
    </source>
</evidence>
<name>A0A3T0KR40_9BACI</name>
<reference evidence="1 2" key="1">
    <citation type="submission" date="2018-01" db="EMBL/GenBank/DDBJ databases">
        <title>Bacillus asahii Genome sequencing and assembly.</title>
        <authorList>
            <person name="Jiang H."/>
            <person name="Feng Y."/>
            <person name="Zhao F."/>
            <person name="Lin X."/>
        </authorList>
    </citation>
    <scope>NUCLEOTIDE SEQUENCE [LARGE SCALE GENOMIC DNA]</scope>
    <source>
        <strain evidence="1 2">OM18</strain>
    </source>
</reference>
<accession>A0A3T0KR40</accession>
<gene>
    <name evidence="1" type="ORF">BAOM_2248</name>
</gene>
<sequence length="40" mass="4482">MVTYLVGNVAECSSSLFSNTEVRRAISHRIVLKFDLSQPI</sequence>
<dbReference type="KEGG" id="pasa:BAOM_2248"/>
<dbReference type="EMBL" id="CP026095">
    <property type="protein sequence ID" value="AZV42857.1"/>
    <property type="molecule type" value="Genomic_DNA"/>
</dbReference>
<proteinExistence type="predicted"/>
<dbReference type="AlphaFoldDB" id="A0A3T0KR40"/>
<organism evidence="1 2">
    <name type="scientific">Peribacillus asahii</name>
    <dbReference type="NCBI Taxonomy" id="228899"/>
    <lineage>
        <taxon>Bacteria</taxon>
        <taxon>Bacillati</taxon>
        <taxon>Bacillota</taxon>
        <taxon>Bacilli</taxon>
        <taxon>Bacillales</taxon>
        <taxon>Bacillaceae</taxon>
        <taxon>Peribacillus</taxon>
    </lineage>
</organism>
<dbReference type="Proteomes" id="UP000283095">
    <property type="component" value="Chromosome"/>
</dbReference>
<evidence type="ECO:0000313" key="2">
    <source>
        <dbReference type="Proteomes" id="UP000283095"/>
    </source>
</evidence>